<name>A0A2T4C0D2_TRILO</name>
<dbReference type="EMBL" id="KZ679134">
    <property type="protein sequence ID" value="PTB75040.1"/>
    <property type="molecule type" value="Genomic_DNA"/>
</dbReference>
<gene>
    <name evidence="1" type="ORF">M440DRAFT_1402601</name>
</gene>
<protein>
    <submittedName>
        <fullName evidence="1">Uncharacterized protein</fullName>
    </submittedName>
</protein>
<dbReference type="AlphaFoldDB" id="A0A2T4C0D2"/>
<organism evidence="1 2">
    <name type="scientific">Trichoderma longibrachiatum ATCC 18648</name>
    <dbReference type="NCBI Taxonomy" id="983965"/>
    <lineage>
        <taxon>Eukaryota</taxon>
        <taxon>Fungi</taxon>
        <taxon>Dikarya</taxon>
        <taxon>Ascomycota</taxon>
        <taxon>Pezizomycotina</taxon>
        <taxon>Sordariomycetes</taxon>
        <taxon>Hypocreomycetidae</taxon>
        <taxon>Hypocreales</taxon>
        <taxon>Hypocreaceae</taxon>
        <taxon>Trichoderma</taxon>
    </lineage>
</organism>
<reference evidence="1 2" key="1">
    <citation type="submission" date="2016-07" db="EMBL/GenBank/DDBJ databases">
        <title>Multiple horizontal gene transfer events from other fungi enriched the ability of initially mycotrophic Trichoderma (Ascomycota) to feed on dead plant biomass.</title>
        <authorList>
            <consortium name="DOE Joint Genome Institute"/>
            <person name="Aerts A."/>
            <person name="Atanasova L."/>
            <person name="Chenthamara K."/>
            <person name="Zhang J."/>
            <person name="Grujic M."/>
            <person name="Henrissat B."/>
            <person name="Kuo A."/>
            <person name="Salamov A."/>
            <person name="Lipzen A."/>
            <person name="Labutti K."/>
            <person name="Barry K."/>
            <person name="Miao Y."/>
            <person name="Rahimi M.J."/>
            <person name="Shen Q."/>
            <person name="Grigoriev I.V."/>
            <person name="Kubicek C.P."/>
            <person name="Druzhinina I.S."/>
        </authorList>
    </citation>
    <scope>NUCLEOTIDE SEQUENCE [LARGE SCALE GENOMIC DNA]</scope>
    <source>
        <strain evidence="1 2">ATCC 18648</strain>
    </source>
</reference>
<evidence type="ECO:0000313" key="2">
    <source>
        <dbReference type="Proteomes" id="UP000240760"/>
    </source>
</evidence>
<proteinExistence type="predicted"/>
<accession>A0A2T4C0D2</accession>
<evidence type="ECO:0000313" key="1">
    <source>
        <dbReference type="EMBL" id="PTB75040.1"/>
    </source>
</evidence>
<dbReference type="Proteomes" id="UP000240760">
    <property type="component" value="Unassembled WGS sequence"/>
</dbReference>
<keyword evidence="2" id="KW-1185">Reference proteome</keyword>
<sequence>MGTSLRGCGCLSCCSSLSASVCSPSNVSMLSSRRSTASEVDESPFCCLCAAILLHPRTHQNETSPCRANDLTACIHPRALASGTYLGGAGSV</sequence>